<feature type="domain" description="HTH deoR-type" evidence="4">
    <location>
        <begin position="3"/>
        <end position="58"/>
    </location>
</feature>
<dbReference type="PANTHER" id="PTHR34580:SF3">
    <property type="entry name" value="PROTEIN PAFB"/>
    <property type="match status" value="1"/>
</dbReference>
<dbReference type="PIRSF" id="PIRSF016838">
    <property type="entry name" value="PafC"/>
    <property type="match status" value="1"/>
</dbReference>
<dbReference type="Proteomes" id="UP001498238">
    <property type="component" value="Unassembled WGS sequence"/>
</dbReference>
<keyword evidence="3" id="KW-0804">Transcription</keyword>
<dbReference type="InterPro" id="IPR026881">
    <property type="entry name" value="WYL_dom"/>
</dbReference>
<evidence type="ECO:0000256" key="1">
    <source>
        <dbReference type="ARBA" id="ARBA00023015"/>
    </source>
</evidence>
<dbReference type="EMBL" id="BAAAAF010000011">
    <property type="protein sequence ID" value="GAA0036714.1"/>
    <property type="molecule type" value="Genomic_DNA"/>
</dbReference>
<dbReference type="Pfam" id="PF25583">
    <property type="entry name" value="WCX"/>
    <property type="match status" value="1"/>
</dbReference>
<dbReference type="Pfam" id="PF13280">
    <property type="entry name" value="WYL"/>
    <property type="match status" value="1"/>
</dbReference>
<dbReference type="Pfam" id="PF08279">
    <property type="entry name" value="HTH_11"/>
    <property type="match status" value="1"/>
</dbReference>
<dbReference type="PANTHER" id="PTHR34580">
    <property type="match status" value="1"/>
</dbReference>
<dbReference type="RefSeq" id="WP_339393447.1">
    <property type="nucleotide sequence ID" value="NZ_BAAAAF010000011.1"/>
</dbReference>
<evidence type="ECO:0000259" key="4">
    <source>
        <dbReference type="PROSITE" id="PS51000"/>
    </source>
</evidence>
<keyword evidence="6" id="KW-1185">Reference proteome</keyword>
<dbReference type="SUPFAM" id="SSF46785">
    <property type="entry name" value="Winged helix' DNA-binding domain"/>
    <property type="match status" value="1"/>
</dbReference>
<dbReference type="PROSITE" id="PS00894">
    <property type="entry name" value="HTH_DEOR_1"/>
    <property type="match status" value="1"/>
</dbReference>
<name>A0ABN0SRA6_9MICO</name>
<dbReference type="PROSITE" id="PS52050">
    <property type="entry name" value="WYL"/>
    <property type="match status" value="1"/>
</dbReference>
<comment type="caution">
    <text evidence="5">The sequence shown here is derived from an EMBL/GenBank/DDBJ whole genome shotgun (WGS) entry which is preliminary data.</text>
</comment>
<reference evidence="5 6" key="1">
    <citation type="submission" date="2024-01" db="EMBL/GenBank/DDBJ databases">
        <title>Characterization of antibiotic resistant novel bacterial strains and their environmental applications.</title>
        <authorList>
            <person name="Manzoor S."/>
            <person name="Abbas S."/>
            <person name="Arshad M."/>
            <person name="Ahmed I."/>
        </authorList>
    </citation>
    <scope>NUCLEOTIDE SEQUENCE [LARGE SCALE GENOMIC DNA]</scope>
    <source>
        <strain evidence="5 6">NCCP-602</strain>
    </source>
</reference>
<evidence type="ECO:0000313" key="5">
    <source>
        <dbReference type="EMBL" id="GAA0036714.1"/>
    </source>
</evidence>
<dbReference type="InterPro" id="IPR057727">
    <property type="entry name" value="WCX_dom"/>
</dbReference>
<dbReference type="InterPro" id="IPR013196">
    <property type="entry name" value="HTH_11"/>
</dbReference>
<proteinExistence type="predicted"/>
<dbReference type="InterPro" id="IPR051534">
    <property type="entry name" value="CBASS_pafABC_assoc_protein"/>
</dbReference>
<dbReference type="InterPro" id="IPR028349">
    <property type="entry name" value="PafC-like"/>
</dbReference>
<dbReference type="PROSITE" id="PS51000">
    <property type="entry name" value="HTH_DEOR_2"/>
    <property type="match status" value="1"/>
</dbReference>
<evidence type="ECO:0000256" key="3">
    <source>
        <dbReference type="ARBA" id="ARBA00023163"/>
    </source>
</evidence>
<keyword evidence="1" id="KW-0805">Transcription regulation</keyword>
<evidence type="ECO:0000313" key="6">
    <source>
        <dbReference type="Proteomes" id="UP001498238"/>
    </source>
</evidence>
<evidence type="ECO:0000256" key="2">
    <source>
        <dbReference type="ARBA" id="ARBA00023125"/>
    </source>
</evidence>
<dbReference type="InterPro" id="IPR001034">
    <property type="entry name" value="DeoR_HTH"/>
</dbReference>
<dbReference type="Gene3D" id="1.10.10.10">
    <property type="entry name" value="Winged helix-like DNA-binding domain superfamily/Winged helix DNA-binding domain"/>
    <property type="match status" value="1"/>
</dbReference>
<dbReference type="InterPro" id="IPR018356">
    <property type="entry name" value="Tscrpt_reg_HTH_DeoR_CS"/>
</dbReference>
<organism evidence="5 6">
    <name type="scientific">Brevibacterium metallidurans</name>
    <dbReference type="NCBI Taxonomy" id="1482676"/>
    <lineage>
        <taxon>Bacteria</taxon>
        <taxon>Bacillati</taxon>
        <taxon>Actinomycetota</taxon>
        <taxon>Actinomycetes</taxon>
        <taxon>Micrococcales</taxon>
        <taxon>Brevibacteriaceae</taxon>
        <taxon>Brevibacterium</taxon>
    </lineage>
</organism>
<gene>
    <name evidence="5" type="ORF">NCCP602_26750</name>
</gene>
<keyword evidence="2" id="KW-0238">DNA-binding</keyword>
<dbReference type="InterPro" id="IPR036388">
    <property type="entry name" value="WH-like_DNA-bd_sf"/>
</dbReference>
<sequence length="326" mass="34585">MTAESRLLRLLALLGSGRSFTAGELAAEFAVTARTIRRDIASLRELGYAIDAAPGVDGGYRVRSRTMLPPLQLDAGEAMATGIGLALLRGAGLSTENAESAGRKLQTMLPPTMSATVRAVATAVSVAPGHEPDVDHGTIVALASAIATCLRVTFSYAKPWTTAEAADRHVEPVQMVVLGSHWYLFGWDLDREDWRVFRLDRMVDVHETTFGFAPRESPDAEAAVRRAVTVAAYEHTVILEITASASEVAPWFSSRGATISEVGERVRVEFGVADLGAAAGYALGIPAPCRIVAPPQLRTELANLRGRIDDMCAAADEGASEGGLAD</sequence>
<accession>A0ABN0SRA6</accession>
<protein>
    <recommendedName>
        <fullName evidence="4">HTH deoR-type domain-containing protein</fullName>
    </recommendedName>
</protein>
<dbReference type="InterPro" id="IPR036390">
    <property type="entry name" value="WH_DNA-bd_sf"/>
</dbReference>